<feature type="transmembrane region" description="Helical" evidence="1">
    <location>
        <begin position="94"/>
        <end position="114"/>
    </location>
</feature>
<sequence>MFAKATAILRHSWRQVTGNLAASARIALPRLLVSALAILCSAIAMVARPDAFPLGFLGMVLAIALLLSVAVSWHRYVLLNETGPERLWDRVAAYFGWWVAISFLGGLAALPLQLMLLGLPAAHEGWIGLLAGILALWVGLRLSPKLVAAALGRQLDLRAAWRATGQEKGVVEVVTAMIGGLFVILGGLAAAAGGLRAEGVLQYAVPAALVLANLMLALFNLSIITTLYGHYIEGRPLR</sequence>
<keyword evidence="1" id="KW-1133">Transmembrane helix</keyword>
<dbReference type="RefSeq" id="WP_379031257.1">
    <property type="nucleotide sequence ID" value="NZ_JBHRXE010000037.1"/>
</dbReference>
<feature type="transmembrane region" description="Helical" evidence="1">
    <location>
        <begin position="169"/>
        <end position="191"/>
    </location>
</feature>
<name>A0ABV7RZS5_9RHOB</name>
<proteinExistence type="predicted"/>
<comment type="caution">
    <text evidence="2">The sequence shown here is derived from an EMBL/GenBank/DDBJ whole genome shotgun (WGS) entry which is preliminary data.</text>
</comment>
<dbReference type="EMBL" id="JBHRXE010000037">
    <property type="protein sequence ID" value="MFC3570395.1"/>
    <property type="molecule type" value="Genomic_DNA"/>
</dbReference>
<gene>
    <name evidence="2" type="ORF">ACFOMP_13110</name>
</gene>
<accession>A0ABV7RZS5</accession>
<keyword evidence="3" id="KW-1185">Reference proteome</keyword>
<feature type="transmembrane region" description="Helical" evidence="1">
    <location>
        <begin position="126"/>
        <end position="148"/>
    </location>
</feature>
<keyword evidence="1" id="KW-0472">Membrane</keyword>
<reference evidence="3" key="1">
    <citation type="journal article" date="2019" name="Int. J. Syst. Evol. Microbiol.">
        <title>The Global Catalogue of Microorganisms (GCM) 10K type strain sequencing project: providing services to taxonomists for standard genome sequencing and annotation.</title>
        <authorList>
            <consortium name="The Broad Institute Genomics Platform"/>
            <consortium name="The Broad Institute Genome Sequencing Center for Infectious Disease"/>
            <person name="Wu L."/>
            <person name="Ma J."/>
        </authorList>
    </citation>
    <scope>NUCLEOTIDE SEQUENCE [LARGE SCALE GENOMIC DNA]</scope>
    <source>
        <strain evidence="3">VKM B-3226</strain>
    </source>
</reference>
<feature type="transmembrane region" description="Helical" evidence="1">
    <location>
        <begin position="203"/>
        <end position="228"/>
    </location>
</feature>
<feature type="transmembrane region" description="Helical" evidence="1">
    <location>
        <begin position="27"/>
        <end position="46"/>
    </location>
</feature>
<evidence type="ECO:0000313" key="2">
    <source>
        <dbReference type="EMBL" id="MFC3570395.1"/>
    </source>
</evidence>
<evidence type="ECO:0000256" key="1">
    <source>
        <dbReference type="SAM" id="Phobius"/>
    </source>
</evidence>
<protein>
    <submittedName>
        <fullName evidence="2">Uncharacterized protein</fullName>
    </submittedName>
</protein>
<evidence type="ECO:0000313" key="3">
    <source>
        <dbReference type="Proteomes" id="UP001595596"/>
    </source>
</evidence>
<dbReference type="Proteomes" id="UP001595596">
    <property type="component" value="Unassembled WGS sequence"/>
</dbReference>
<feature type="transmembrane region" description="Helical" evidence="1">
    <location>
        <begin position="52"/>
        <end position="73"/>
    </location>
</feature>
<organism evidence="2 3">
    <name type="scientific">Paracoccus simplex</name>
    <dbReference type="NCBI Taxonomy" id="2086346"/>
    <lineage>
        <taxon>Bacteria</taxon>
        <taxon>Pseudomonadati</taxon>
        <taxon>Pseudomonadota</taxon>
        <taxon>Alphaproteobacteria</taxon>
        <taxon>Rhodobacterales</taxon>
        <taxon>Paracoccaceae</taxon>
        <taxon>Paracoccus</taxon>
    </lineage>
</organism>
<keyword evidence="1" id="KW-0812">Transmembrane</keyword>